<keyword evidence="4" id="KW-1185">Reference proteome</keyword>
<name>A0A371CZH9_9APHY</name>
<reference evidence="3 4" key="1">
    <citation type="journal article" date="2018" name="Biotechnol. Biofuels">
        <title>Integrative visual omics of the white-rot fungus Polyporus brumalis exposes the biotechnological potential of its oxidative enzymes for delignifying raw plant biomass.</title>
        <authorList>
            <person name="Miyauchi S."/>
            <person name="Rancon A."/>
            <person name="Drula E."/>
            <person name="Hage H."/>
            <person name="Chaduli D."/>
            <person name="Favel A."/>
            <person name="Grisel S."/>
            <person name="Henrissat B."/>
            <person name="Herpoel-Gimbert I."/>
            <person name="Ruiz-Duenas F.J."/>
            <person name="Chevret D."/>
            <person name="Hainaut M."/>
            <person name="Lin J."/>
            <person name="Wang M."/>
            <person name="Pangilinan J."/>
            <person name="Lipzen A."/>
            <person name="Lesage-Meessen L."/>
            <person name="Navarro D."/>
            <person name="Riley R."/>
            <person name="Grigoriev I.V."/>
            <person name="Zhou S."/>
            <person name="Raouche S."/>
            <person name="Rosso M.N."/>
        </authorList>
    </citation>
    <scope>NUCLEOTIDE SEQUENCE [LARGE SCALE GENOMIC DNA]</scope>
    <source>
        <strain evidence="3 4">BRFM 1820</strain>
    </source>
</reference>
<keyword evidence="2" id="KW-0472">Membrane</keyword>
<protein>
    <submittedName>
        <fullName evidence="3">Uncharacterized protein</fullName>
    </submittedName>
</protein>
<evidence type="ECO:0000256" key="1">
    <source>
        <dbReference type="SAM" id="MobiDB-lite"/>
    </source>
</evidence>
<feature type="compositionally biased region" description="Basic and acidic residues" evidence="1">
    <location>
        <begin position="232"/>
        <end position="257"/>
    </location>
</feature>
<proteinExistence type="predicted"/>
<feature type="region of interest" description="Disordered" evidence="1">
    <location>
        <begin position="95"/>
        <end position="123"/>
    </location>
</feature>
<keyword evidence="2" id="KW-0812">Transmembrane</keyword>
<gene>
    <name evidence="3" type="ORF">OH76DRAFT_942878</name>
</gene>
<keyword evidence="2" id="KW-1133">Transmembrane helix</keyword>
<feature type="region of interest" description="Disordered" evidence="1">
    <location>
        <begin position="151"/>
        <end position="293"/>
    </location>
</feature>
<dbReference type="EMBL" id="KZ857435">
    <property type="protein sequence ID" value="RDX45694.1"/>
    <property type="molecule type" value="Genomic_DNA"/>
</dbReference>
<dbReference type="AlphaFoldDB" id="A0A371CZH9"/>
<feature type="compositionally biased region" description="Low complexity" evidence="1">
    <location>
        <begin position="9"/>
        <end position="37"/>
    </location>
</feature>
<evidence type="ECO:0000313" key="4">
    <source>
        <dbReference type="Proteomes" id="UP000256964"/>
    </source>
</evidence>
<organism evidence="3 4">
    <name type="scientific">Lentinus brumalis</name>
    <dbReference type="NCBI Taxonomy" id="2498619"/>
    <lineage>
        <taxon>Eukaryota</taxon>
        <taxon>Fungi</taxon>
        <taxon>Dikarya</taxon>
        <taxon>Basidiomycota</taxon>
        <taxon>Agaricomycotina</taxon>
        <taxon>Agaricomycetes</taxon>
        <taxon>Polyporales</taxon>
        <taxon>Polyporaceae</taxon>
        <taxon>Lentinus</taxon>
    </lineage>
</organism>
<accession>A0A371CZH9</accession>
<feature type="region of interest" description="Disordered" evidence="1">
    <location>
        <begin position="1"/>
        <end position="62"/>
    </location>
</feature>
<evidence type="ECO:0000313" key="3">
    <source>
        <dbReference type="EMBL" id="RDX45694.1"/>
    </source>
</evidence>
<feature type="transmembrane region" description="Helical" evidence="2">
    <location>
        <begin position="67"/>
        <end position="88"/>
    </location>
</feature>
<feature type="compositionally biased region" description="Polar residues" evidence="1">
    <location>
        <begin position="170"/>
        <end position="187"/>
    </location>
</feature>
<sequence>MHRDRRDGSNSSSVSGAPPSTSSAAPAPITSSTATAPDIMSSAAAIPSGWSHSPSPSPKPTAATTGIITSSVLVGIVAVAAAAIIYCIRRRKRRARREQGWTVDSESHGGGRSTKGGLPDGAHLARLPYESESASGPLSLVPDPYLVPRPPTSPDCQWRKDVPAPVPMPSQESIGSVGTTAQSSSSRLVIGGTPIFETPPGITYPAADASSEPVPREGPWATADGVLKWPRARGEDGRGGRGARDDGGSGSSRRREEDETAGLGQPVRAFAGSGSRGEGSEVGEELEGPPSYAAAVTACPYVPASS</sequence>
<evidence type="ECO:0000256" key="2">
    <source>
        <dbReference type="SAM" id="Phobius"/>
    </source>
</evidence>
<dbReference type="Proteomes" id="UP000256964">
    <property type="component" value="Unassembled WGS sequence"/>
</dbReference>